<dbReference type="InterPro" id="IPR043767">
    <property type="entry name" value="DUF5713"/>
</dbReference>
<protein>
    <submittedName>
        <fullName evidence="1">Uncharacterized protein</fullName>
    </submittedName>
</protein>
<name>A0A3B0Y1B8_9ZZZZ</name>
<sequence length="113" mass="13314">MSVNKRLMKNYQFLKEMYDDDYFPNFLVDKIKGILVELCEQIEREVPKSQESLFVFTHEATRKINALDDAFEKNESELETGARESIAEDFQYIVCAYGFNDVDIEDVIAPRDW</sequence>
<evidence type="ECO:0000313" key="1">
    <source>
        <dbReference type="EMBL" id="VAW70213.1"/>
    </source>
</evidence>
<organism evidence="1">
    <name type="scientific">hydrothermal vent metagenome</name>
    <dbReference type="NCBI Taxonomy" id="652676"/>
    <lineage>
        <taxon>unclassified sequences</taxon>
        <taxon>metagenomes</taxon>
        <taxon>ecological metagenomes</taxon>
    </lineage>
</organism>
<gene>
    <name evidence="1" type="ORF">MNBD_GAMMA09-2028</name>
</gene>
<reference evidence="1" key="1">
    <citation type="submission" date="2018-06" db="EMBL/GenBank/DDBJ databases">
        <authorList>
            <person name="Zhirakovskaya E."/>
        </authorList>
    </citation>
    <scope>NUCLEOTIDE SEQUENCE</scope>
</reference>
<dbReference type="EMBL" id="UOFI01000189">
    <property type="protein sequence ID" value="VAW70213.1"/>
    <property type="molecule type" value="Genomic_DNA"/>
</dbReference>
<proteinExistence type="predicted"/>
<accession>A0A3B0Y1B8</accession>
<dbReference type="AlphaFoldDB" id="A0A3B0Y1B8"/>
<dbReference type="Pfam" id="PF18977">
    <property type="entry name" value="DUF5713"/>
    <property type="match status" value="1"/>
</dbReference>